<organism evidence="2 3">
    <name type="scientific">Candidatus Gottesmanbacteria bacterium RBG_16_52_11</name>
    <dbReference type="NCBI Taxonomy" id="1798374"/>
    <lineage>
        <taxon>Bacteria</taxon>
        <taxon>Candidatus Gottesmaniibacteriota</taxon>
    </lineage>
</organism>
<dbReference type="SUPFAM" id="SSF46785">
    <property type="entry name" value="Winged helix' DNA-binding domain"/>
    <property type="match status" value="1"/>
</dbReference>
<feature type="domain" description="Transcription regulator TrmB N-terminal" evidence="1">
    <location>
        <begin position="59"/>
        <end position="126"/>
    </location>
</feature>
<dbReference type="InterPro" id="IPR002831">
    <property type="entry name" value="Tscrpt_reg_TrmB_N"/>
</dbReference>
<name>A0A1F5YRR7_9BACT</name>
<dbReference type="InterPro" id="IPR036388">
    <property type="entry name" value="WH-like_DNA-bd_sf"/>
</dbReference>
<dbReference type="Pfam" id="PF01978">
    <property type="entry name" value="TrmB"/>
    <property type="match status" value="1"/>
</dbReference>
<protein>
    <recommendedName>
        <fullName evidence="1">Transcription regulator TrmB N-terminal domain-containing protein</fullName>
    </recommendedName>
</protein>
<dbReference type="Gene3D" id="1.10.10.10">
    <property type="entry name" value="Winged helix-like DNA-binding domain superfamily/Winged helix DNA-binding domain"/>
    <property type="match status" value="1"/>
</dbReference>
<comment type="caution">
    <text evidence="2">The sequence shown here is derived from an EMBL/GenBank/DDBJ whole genome shotgun (WGS) entry which is preliminary data.</text>
</comment>
<evidence type="ECO:0000313" key="3">
    <source>
        <dbReference type="Proteomes" id="UP000178448"/>
    </source>
</evidence>
<evidence type="ECO:0000313" key="2">
    <source>
        <dbReference type="EMBL" id="OGG02572.1"/>
    </source>
</evidence>
<proteinExistence type="predicted"/>
<dbReference type="PANTHER" id="PTHR34293:SF1">
    <property type="entry name" value="HTH-TYPE TRANSCRIPTIONAL REGULATOR TRMBL2"/>
    <property type="match status" value="1"/>
</dbReference>
<dbReference type="Proteomes" id="UP000178448">
    <property type="component" value="Unassembled WGS sequence"/>
</dbReference>
<dbReference type="CDD" id="cd00090">
    <property type="entry name" value="HTH_ARSR"/>
    <property type="match status" value="1"/>
</dbReference>
<dbReference type="EMBL" id="MFJD01000007">
    <property type="protein sequence ID" value="OGG02572.1"/>
    <property type="molecule type" value="Genomic_DNA"/>
</dbReference>
<dbReference type="STRING" id="1798374.A2Z33_02165"/>
<gene>
    <name evidence="2" type="ORF">A2Z33_02165</name>
</gene>
<dbReference type="InterPro" id="IPR051797">
    <property type="entry name" value="TrmB-like"/>
</dbReference>
<dbReference type="InterPro" id="IPR011991">
    <property type="entry name" value="ArsR-like_HTH"/>
</dbReference>
<reference evidence="2 3" key="1">
    <citation type="journal article" date="2016" name="Nat. Commun.">
        <title>Thousands of microbial genomes shed light on interconnected biogeochemical processes in an aquifer system.</title>
        <authorList>
            <person name="Anantharaman K."/>
            <person name="Brown C.T."/>
            <person name="Hug L.A."/>
            <person name="Sharon I."/>
            <person name="Castelle C.J."/>
            <person name="Probst A.J."/>
            <person name="Thomas B.C."/>
            <person name="Singh A."/>
            <person name="Wilkins M.J."/>
            <person name="Karaoz U."/>
            <person name="Brodie E.L."/>
            <person name="Williams K.H."/>
            <person name="Hubbard S.S."/>
            <person name="Banfield J.F."/>
        </authorList>
    </citation>
    <scope>NUCLEOTIDE SEQUENCE [LARGE SCALE GENOMIC DNA]</scope>
</reference>
<accession>A0A1F5YRR7</accession>
<evidence type="ECO:0000259" key="1">
    <source>
        <dbReference type="Pfam" id="PF01978"/>
    </source>
</evidence>
<dbReference type="PANTHER" id="PTHR34293">
    <property type="entry name" value="HTH-TYPE TRANSCRIPTIONAL REGULATOR TRMBL2"/>
    <property type="match status" value="1"/>
</dbReference>
<dbReference type="InterPro" id="IPR036390">
    <property type="entry name" value="WH_DNA-bd_sf"/>
</dbReference>
<sequence length="312" mass="35281">MASRSPVSAGSDSFVIVSSINMSTEKNNNGYLLFPILSAIIKLVKLLFSMANKIEPTGLAAFGLSPRQESVYVSLLAGGPMTPLQLSRQSGLNRTTLYRILDSLLEMGLAEKMLDRKSARYTASPPDRLDFRITRMEADVARAREALPGLITRLSALTPPTASPTRVLHYRGREGLKQILYHTLESKTEVIGFGYGNWNDGVGRIFAEKLRSRVVERRIRAREILNSTESVKSFTRVPDYFKYYQNRFIDPKILTITHDTYIYDDVFAFYHFFRGDIFGVEMVNSEITRTQKQIFDIIWEIARPSGKSGSIT</sequence>
<dbReference type="AlphaFoldDB" id="A0A1F5YRR7"/>